<dbReference type="GO" id="GO:0045087">
    <property type="term" value="P:innate immune response"/>
    <property type="evidence" value="ECO:0007669"/>
    <property type="project" value="UniProtKB-KW"/>
</dbReference>
<keyword evidence="10" id="KW-0325">Glycoprotein</keyword>
<evidence type="ECO:0000256" key="9">
    <source>
        <dbReference type="ARBA" id="ARBA00023157"/>
    </source>
</evidence>
<dbReference type="InterPro" id="IPR007110">
    <property type="entry name" value="Ig-like_dom"/>
</dbReference>
<proteinExistence type="predicted"/>
<dbReference type="Gene3D" id="2.60.40.10">
    <property type="entry name" value="Immunoglobulins"/>
    <property type="match status" value="2"/>
</dbReference>
<feature type="domain" description="Ig-like" evidence="14">
    <location>
        <begin position="142"/>
        <end position="204"/>
    </location>
</feature>
<keyword evidence="4 13" id="KW-0732">Signal</keyword>
<evidence type="ECO:0000256" key="11">
    <source>
        <dbReference type="ARBA" id="ARBA00023319"/>
    </source>
</evidence>
<dbReference type="GO" id="GO:0032729">
    <property type="term" value="P:positive regulation of type II interferon production"/>
    <property type="evidence" value="ECO:0007669"/>
    <property type="project" value="TreeGrafter"/>
</dbReference>
<comment type="subcellular location">
    <subcellularLocation>
        <location evidence="1">Membrane</location>
        <topology evidence="1">Single-pass type I membrane protein</topology>
    </subcellularLocation>
</comment>
<dbReference type="PANTHER" id="PTHR12080:SF16">
    <property type="entry name" value="SLAM FAMILY MEMBER 6"/>
    <property type="match status" value="1"/>
</dbReference>
<dbReference type="InterPro" id="IPR036179">
    <property type="entry name" value="Ig-like_dom_sf"/>
</dbReference>
<dbReference type="InterPro" id="IPR003599">
    <property type="entry name" value="Ig_sub"/>
</dbReference>
<dbReference type="AlphaFoldDB" id="A0A7J7STA8"/>
<dbReference type="EMBL" id="JABWUV010000018">
    <property type="protein sequence ID" value="KAF6291668.1"/>
    <property type="molecule type" value="Genomic_DNA"/>
</dbReference>
<dbReference type="InterPro" id="IPR015631">
    <property type="entry name" value="CD2/SLAM_rcpt"/>
</dbReference>
<evidence type="ECO:0000256" key="2">
    <source>
        <dbReference type="ARBA" id="ARBA00022588"/>
    </source>
</evidence>
<keyword evidence="2" id="KW-0399">Innate immunity</keyword>
<dbReference type="FunFam" id="2.60.40.10:FF:000820">
    <property type="entry name" value="SLAM family member 7"/>
    <property type="match status" value="1"/>
</dbReference>
<feature type="signal peptide" evidence="13">
    <location>
        <begin position="1"/>
        <end position="19"/>
    </location>
</feature>
<keyword evidence="16" id="KW-1185">Reference proteome</keyword>
<evidence type="ECO:0000259" key="14">
    <source>
        <dbReference type="PROSITE" id="PS50835"/>
    </source>
</evidence>
<protein>
    <submittedName>
        <fullName evidence="15">SLAM family member 6</fullName>
    </submittedName>
</protein>
<dbReference type="VEuPathDB" id="HostDB:GeneID_118673083"/>
<dbReference type="InterPro" id="IPR013783">
    <property type="entry name" value="Ig-like_fold"/>
</dbReference>
<feature type="transmembrane region" description="Helical" evidence="12">
    <location>
        <begin position="221"/>
        <end position="243"/>
    </location>
</feature>
<evidence type="ECO:0000256" key="7">
    <source>
        <dbReference type="ARBA" id="ARBA00023130"/>
    </source>
</evidence>
<keyword evidence="5" id="KW-0391">Immunity</keyword>
<keyword evidence="8 12" id="KW-0472">Membrane</keyword>
<organism evidence="15 16">
    <name type="scientific">Myotis myotis</name>
    <name type="common">Greater mouse-eared bat</name>
    <name type="synonym">Vespertilio myotis</name>
    <dbReference type="NCBI Taxonomy" id="51298"/>
    <lineage>
        <taxon>Eukaryota</taxon>
        <taxon>Metazoa</taxon>
        <taxon>Chordata</taxon>
        <taxon>Craniata</taxon>
        <taxon>Vertebrata</taxon>
        <taxon>Euteleostomi</taxon>
        <taxon>Mammalia</taxon>
        <taxon>Eutheria</taxon>
        <taxon>Laurasiatheria</taxon>
        <taxon>Chiroptera</taxon>
        <taxon>Yangochiroptera</taxon>
        <taxon>Vespertilionidae</taxon>
        <taxon>Myotis</taxon>
    </lineage>
</organism>
<keyword evidence="3 12" id="KW-0812">Transmembrane</keyword>
<dbReference type="GO" id="GO:0009897">
    <property type="term" value="C:external side of plasma membrane"/>
    <property type="evidence" value="ECO:0007669"/>
    <property type="project" value="TreeGrafter"/>
</dbReference>
<keyword evidence="7" id="KW-1064">Adaptive immunity</keyword>
<keyword evidence="6 12" id="KW-1133">Transmembrane helix</keyword>
<dbReference type="Pfam" id="PF07686">
    <property type="entry name" value="V-set"/>
    <property type="match status" value="1"/>
</dbReference>
<evidence type="ECO:0000313" key="16">
    <source>
        <dbReference type="Proteomes" id="UP000527355"/>
    </source>
</evidence>
<evidence type="ECO:0000256" key="4">
    <source>
        <dbReference type="ARBA" id="ARBA00022729"/>
    </source>
</evidence>
<evidence type="ECO:0000256" key="13">
    <source>
        <dbReference type="SAM" id="SignalP"/>
    </source>
</evidence>
<evidence type="ECO:0000313" key="15">
    <source>
        <dbReference type="EMBL" id="KAF6291668.1"/>
    </source>
</evidence>
<name>A0A7J7STA8_MYOMY</name>
<keyword evidence="11" id="KW-0393">Immunoglobulin domain</keyword>
<dbReference type="InterPro" id="IPR013106">
    <property type="entry name" value="Ig_V-set"/>
</dbReference>
<evidence type="ECO:0000256" key="12">
    <source>
        <dbReference type="SAM" id="Phobius"/>
    </source>
</evidence>
<dbReference type="Proteomes" id="UP000527355">
    <property type="component" value="Unassembled WGS sequence"/>
</dbReference>
<evidence type="ECO:0000256" key="6">
    <source>
        <dbReference type="ARBA" id="ARBA00022989"/>
    </source>
</evidence>
<reference evidence="15 16" key="1">
    <citation type="journal article" date="2020" name="Nature">
        <title>Six reference-quality genomes reveal evolution of bat adaptations.</title>
        <authorList>
            <person name="Jebb D."/>
            <person name="Huang Z."/>
            <person name="Pippel M."/>
            <person name="Hughes G.M."/>
            <person name="Lavrichenko K."/>
            <person name="Devanna P."/>
            <person name="Winkler S."/>
            <person name="Jermiin L.S."/>
            <person name="Skirmuntt E.C."/>
            <person name="Katzourakis A."/>
            <person name="Burkitt-Gray L."/>
            <person name="Ray D.A."/>
            <person name="Sullivan K.A.M."/>
            <person name="Roscito J.G."/>
            <person name="Kirilenko B.M."/>
            <person name="Davalos L.M."/>
            <person name="Corthals A.P."/>
            <person name="Power M.L."/>
            <person name="Jones G."/>
            <person name="Ransome R.D."/>
            <person name="Dechmann D.K.N."/>
            <person name="Locatelli A.G."/>
            <person name="Puechmaille S.J."/>
            <person name="Fedrigo O."/>
            <person name="Jarvis E.D."/>
            <person name="Hiller M."/>
            <person name="Vernes S.C."/>
            <person name="Myers E.W."/>
            <person name="Teeling E.C."/>
        </authorList>
    </citation>
    <scope>NUCLEOTIDE SEQUENCE [LARGE SCALE GENOMIC DNA]</scope>
    <source>
        <strain evidence="15">MMyoMyo1</strain>
        <tissue evidence="15">Flight muscle</tissue>
    </source>
</reference>
<accession>A0A7J7STA8</accession>
<evidence type="ECO:0000256" key="10">
    <source>
        <dbReference type="ARBA" id="ARBA00023180"/>
    </source>
</evidence>
<dbReference type="SMART" id="SM00409">
    <property type="entry name" value="IG"/>
    <property type="match status" value="1"/>
</dbReference>
<evidence type="ECO:0000256" key="3">
    <source>
        <dbReference type="ARBA" id="ARBA00022692"/>
    </source>
</evidence>
<sequence>MIWLLQFLSLLSGLGPGNTVSQTQAPPLLVDGVLGESVTFPLKFSAKEEIQSITWLHNRTSIIFIPKDAAQSQVTDPKRKDRLKVIQSSSLQINNLTMADSGPYRAQISTATSVEMYDYNLSIFRRLRNLQVANHTQLFENGSCEIQLTCSVENPNDHASFRWQVAGNTILEEANLTIFWEPKDSSEETYTCIAKNPVSNLSFSFSVQSLCKGVFNEKSQLSVILCSILVPSLICIVVSLIVWKKKKVAAEAPRGPSGNEPARPENTVYAQVTHPNTKTEIPIPMKNNDSSTIYSTICQPKQPIPSRATVLDNIV</sequence>
<comment type="caution">
    <text evidence="15">The sequence shown here is derived from an EMBL/GenBank/DDBJ whole genome shotgun (WGS) entry which is preliminary data.</text>
</comment>
<dbReference type="PANTHER" id="PTHR12080">
    <property type="entry name" value="SIGNALING LYMPHOCYTIC ACTIVATION MOLECULE"/>
    <property type="match status" value="1"/>
</dbReference>
<dbReference type="GO" id="GO:0072540">
    <property type="term" value="P:T-helper 17 cell lineage commitment"/>
    <property type="evidence" value="ECO:0007669"/>
    <property type="project" value="TreeGrafter"/>
</dbReference>
<dbReference type="PROSITE" id="PS50835">
    <property type="entry name" value="IG_LIKE"/>
    <property type="match status" value="1"/>
</dbReference>
<feature type="chain" id="PRO_5029806994" evidence="13">
    <location>
        <begin position="20"/>
        <end position="315"/>
    </location>
</feature>
<evidence type="ECO:0000256" key="8">
    <source>
        <dbReference type="ARBA" id="ARBA00023136"/>
    </source>
</evidence>
<evidence type="ECO:0000256" key="1">
    <source>
        <dbReference type="ARBA" id="ARBA00004479"/>
    </source>
</evidence>
<evidence type="ECO:0000256" key="5">
    <source>
        <dbReference type="ARBA" id="ARBA00022859"/>
    </source>
</evidence>
<dbReference type="SUPFAM" id="SSF48726">
    <property type="entry name" value="Immunoglobulin"/>
    <property type="match status" value="2"/>
</dbReference>
<gene>
    <name evidence="15" type="ORF">mMyoMyo1_017536</name>
</gene>
<keyword evidence="9" id="KW-1015">Disulfide bond</keyword>